<dbReference type="AlphaFoldDB" id="G7KMV0"/>
<dbReference type="EMBL" id="CM001222">
    <property type="protein sequence ID" value="AES75799.1"/>
    <property type="molecule type" value="Genomic_DNA"/>
</dbReference>
<evidence type="ECO:0000313" key="3">
    <source>
        <dbReference type="Proteomes" id="UP000002051"/>
    </source>
</evidence>
<protein>
    <submittedName>
        <fullName evidence="1">Transmembrane protein, putative</fullName>
    </submittedName>
</protein>
<dbReference type="PaxDb" id="3880-AES75799"/>
<keyword evidence="1" id="KW-0472">Membrane</keyword>
<gene>
    <name evidence="1" type="ordered locus">MTR_6g059770</name>
</gene>
<dbReference type="HOGENOM" id="CLU_2835013_0_0_1"/>
<dbReference type="Proteomes" id="UP000002051">
    <property type="component" value="Chromosome 6"/>
</dbReference>
<dbReference type="EnsemblPlants" id="AES75799">
    <property type="protein sequence ID" value="AES75799"/>
    <property type="gene ID" value="MTR_6g059770"/>
</dbReference>
<reference evidence="2" key="3">
    <citation type="submission" date="2015-04" db="UniProtKB">
        <authorList>
            <consortium name="EnsemblPlants"/>
        </authorList>
    </citation>
    <scope>IDENTIFICATION</scope>
    <source>
        <strain evidence="2">cv. Jemalong A17</strain>
    </source>
</reference>
<reference evidence="1 3" key="1">
    <citation type="journal article" date="2011" name="Nature">
        <title>The Medicago genome provides insight into the evolution of rhizobial symbioses.</title>
        <authorList>
            <person name="Young N.D."/>
            <person name="Debelle F."/>
            <person name="Oldroyd G.E."/>
            <person name="Geurts R."/>
            <person name="Cannon S.B."/>
            <person name="Udvardi M.K."/>
            <person name="Benedito V.A."/>
            <person name="Mayer K.F."/>
            <person name="Gouzy J."/>
            <person name="Schoof H."/>
            <person name="Van de Peer Y."/>
            <person name="Proost S."/>
            <person name="Cook D.R."/>
            <person name="Meyers B.C."/>
            <person name="Spannagl M."/>
            <person name="Cheung F."/>
            <person name="De Mita S."/>
            <person name="Krishnakumar V."/>
            <person name="Gundlach H."/>
            <person name="Zhou S."/>
            <person name="Mudge J."/>
            <person name="Bharti A.K."/>
            <person name="Murray J.D."/>
            <person name="Naoumkina M.A."/>
            <person name="Rosen B."/>
            <person name="Silverstein K.A."/>
            <person name="Tang H."/>
            <person name="Rombauts S."/>
            <person name="Zhao P.X."/>
            <person name="Zhou P."/>
            <person name="Barbe V."/>
            <person name="Bardou P."/>
            <person name="Bechner M."/>
            <person name="Bellec A."/>
            <person name="Berger A."/>
            <person name="Berges H."/>
            <person name="Bidwell S."/>
            <person name="Bisseling T."/>
            <person name="Choisne N."/>
            <person name="Couloux A."/>
            <person name="Denny R."/>
            <person name="Deshpande S."/>
            <person name="Dai X."/>
            <person name="Doyle J.J."/>
            <person name="Dudez A.M."/>
            <person name="Farmer A.D."/>
            <person name="Fouteau S."/>
            <person name="Franken C."/>
            <person name="Gibelin C."/>
            <person name="Gish J."/>
            <person name="Goldstein S."/>
            <person name="Gonzalez A.J."/>
            <person name="Green P.J."/>
            <person name="Hallab A."/>
            <person name="Hartog M."/>
            <person name="Hua A."/>
            <person name="Humphray S.J."/>
            <person name="Jeong D.H."/>
            <person name="Jing Y."/>
            <person name="Jocker A."/>
            <person name="Kenton S.M."/>
            <person name="Kim D.J."/>
            <person name="Klee K."/>
            <person name="Lai H."/>
            <person name="Lang C."/>
            <person name="Lin S."/>
            <person name="Macmil S.L."/>
            <person name="Magdelenat G."/>
            <person name="Matthews L."/>
            <person name="McCorrison J."/>
            <person name="Monaghan E.L."/>
            <person name="Mun J.H."/>
            <person name="Najar F.Z."/>
            <person name="Nicholson C."/>
            <person name="Noirot C."/>
            <person name="O'Bleness M."/>
            <person name="Paule C.R."/>
            <person name="Poulain J."/>
            <person name="Prion F."/>
            <person name="Qin B."/>
            <person name="Qu C."/>
            <person name="Retzel E.F."/>
            <person name="Riddle C."/>
            <person name="Sallet E."/>
            <person name="Samain S."/>
            <person name="Samson N."/>
            <person name="Sanders I."/>
            <person name="Saurat O."/>
            <person name="Scarpelli C."/>
            <person name="Schiex T."/>
            <person name="Segurens B."/>
            <person name="Severin A.J."/>
            <person name="Sherrier D.J."/>
            <person name="Shi R."/>
            <person name="Sims S."/>
            <person name="Singer S.R."/>
            <person name="Sinharoy S."/>
            <person name="Sterck L."/>
            <person name="Viollet A."/>
            <person name="Wang B.B."/>
            <person name="Wang K."/>
            <person name="Wang M."/>
            <person name="Wang X."/>
            <person name="Warfsmann J."/>
            <person name="Weissenbach J."/>
            <person name="White D.D."/>
            <person name="White J.D."/>
            <person name="Wiley G.B."/>
            <person name="Wincker P."/>
            <person name="Xing Y."/>
            <person name="Yang L."/>
            <person name="Yao Z."/>
            <person name="Ying F."/>
            <person name="Zhai J."/>
            <person name="Zhou L."/>
            <person name="Zuber A."/>
            <person name="Denarie J."/>
            <person name="Dixon R.A."/>
            <person name="May G.D."/>
            <person name="Schwartz D.C."/>
            <person name="Rogers J."/>
            <person name="Quetier F."/>
            <person name="Town C.D."/>
            <person name="Roe B.A."/>
        </authorList>
    </citation>
    <scope>NUCLEOTIDE SEQUENCE [LARGE SCALE GENOMIC DNA]</scope>
    <source>
        <strain evidence="1">A17</strain>
        <strain evidence="2 3">cv. Jemalong A17</strain>
    </source>
</reference>
<keyword evidence="3" id="KW-1185">Reference proteome</keyword>
<sequence length="66" mass="7230">MLVVFLYTKIYVSLLLLKTILLLLTSSFDCGSRDGIEIGKEAKGNLKDYDVSVLVDGKVCSEGKES</sequence>
<evidence type="ECO:0000313" key="1">
    <source>
        <dbReference type="EMBL" id="AES75799.1"/>
    </source>
</evidence>
<proteinExistence type="predicted"/>
<organism evidence="1 3">
    <name type="scientific">Medicago truncatula</name>
    <name type="common">Barrel medic</name>
    <name type="synonym">Medicago tribuloides</name>
    <dbReference type="NCBI Taxonomy" id="3880"/>
    <lineage>
        <taxon>Eukaryota</taxon>
        <taxon>Viridiplantae</taxon>
        <taxon>Streptophyta</taxon>
        <taxon>Embryophyta</taxon>
        <taxon>Tracheophyta</taxon>
        <taxon>Spermatophyta</taxon>
        <taxon>Magnoliopsida</taxon>
        <taxon>eudicotyledons</taxon>
        <taxon>Gunneridae</taxon>
        <taxon>Pentapetalae</taxon>
        <taxon>rosids</taxon>
        <taxon>fabids</taxon>
        <taxon>Fabales</taxon>
        <taxon>Fabaceae</taxon>
        <taxon>Papilionoideae</taxon>
        <taxon>50 kb inversion clade</taxon>
        <taxon>NPAAA clade</taxon>
        <taxon>Hologalegina</taxon>
        <taxon>IRL clade</taxon>
        <taxon>Trifolieae</taxon>
        <taxon>Medicago</taxon>
    </lineage>
</organism>
<keyword evidence="1" id="KW-0812">Transmembrane</keyword>
<accession>G7KMV0</accession>
<name>G7KMV0_MEDTR</name>
<reference evidence="1 3" key="2">
    <citation type="journal article" date="2014" name="BMC Genomics">
        <title>An improved genome release (version Mt4.0) for the model legume Medicago truncatula.</title>
        <authorList>
            <person name="Tang H."/>
            <person name="Krishnakumar V."/>
            <person name="Bidwell S."/>
            <person name="Rosen B."/>
            <person name="Chan A."/>
            <person name="Zhou S."/>
            <person name="Gentzbittel L."/>
            <person name="Childs K.L."/>
            <person name="Yandell M."/>
            <person name="Gundlach H."/>
            <person name="Mayer K.F."/>
            <person name="Schwartz D.C."/>
            <person name="Town C.D."/>
        </authorList>
    </citation>
    <scope>GENOME REANNOTATION</scope>
    <source>
        <strain evidence="2 3">cv. Jemalong A17</strain>
    </source>
</reference>
<evidence type="ECO:0000313" key="2">
    <source>
        <dbReference type="EnsemblPlants" id="AES75799"/>
    </source>
</evidence>